<feature type="region of interest" description="Disordered" evidence="1">
    <location>
        <begin position="32"/>
        <end position="77"/>
    </location>
</feature>
<keyword evidence="4" id="KW-1185">Reference proteome</keyword>
<dbReference type="Proteomes" id="UP000053825">
    <property type="component" value="Unassembled WGS sequence"/>
</dbReference>
<feature type="compositionally biased region" description="Low complexity" evidence="1">
    <location>
        <begin position="68"/>
        <end position="77"/>
    </location>
</feature>
<organism evidence="3 4">
    <name type="scientific">Habropoda laboriosa</name>
    <dbReference type="NCBI Taxonomy" id="597456"/>
    <lineage>
        <taxon>Eukaryota</taxon>
        <taxon>Metazoa</taxon>
        <taxon>Ecdysozoa</taxon>
        <taxon>Arthropoda</taxon>
        <taxon>Hexapoda</taxon>
        <taxon>Insecta</taxon>
        <taxon>Pterygota</taxon>
        <taxon>Neoptera</taxon>
        <taxon>Endopterygota</taxon>
        <taxon>Hymenoptera</taxon>
        <taxon>Apocrita</taxon>
        <taxon>Aculeata</taxon>
        <taxon>Apoidea</taxon>
        <taxon>Anthophila</taxon>
        <taxon>Apidae</taxon>
        <taxon>Habropoda</taxon>
    </lineage>
</organism>
<feature type="signal peptide" evidence="2">
    <location>
        <begin position="1"/>
        <end position="22"/>
    </location>
</feature>
<protein>
    <submittedName>
        <fullName evidence="3">Uncharacterized protein</fullName>
    </submittedName>
</protein>
<accession>A0A0L7QUZ1</accession>
<gene>
    <name evidence="3" type="ORF">WH47_03777</name>
</gene>
<feature type="compositionally biased region" description="Basic residues" evidence="1">
    <location>
        <begin position="33"/>
        <end position="44"/>
    </location>
</feature>
<reference evidence="3 4" key="1">
    <citation type="submission" date="2015-07" db="EMBL/GenBank/DDBJ databases">
        <title>The genome of Habropoda laboriosa.</title>
        <authorList>
            <person name="Pan H."/>
            <person name="Kapheim K."/>
        </authorList>
    </citation>
    <scope>NUCLEOTIDE SEQUENCE [LARGE SCALE GENOMIC DNA]</scope>
    <source>
        <strain evidence="3">0110345459</strain>
    </source>
</reference>
<evidence type="ECO:0000256" key="1">
    <source>
        <dbReference type="SAM" id="MobiDB-lite"/>
    </source>
</evidence>
<feature type="chain" id="PRO_5005574862" evidence="2">
    <location>
        <begin position="23"/>
        <end position="77"/>
    </location>
</feature>
<evidence type="ECO:0000256" key="2">
    <source>
        <dbReference type="SAM" id="SignalP"/>
    </source>
</evidence>
<dbReference type="AlphaFoldDB" id="A0A0L7QUZ1"/>
<evidence type="ECO:0000313" key="4">
    <source>
        <dbReference type="Proteomes" id="UP000053825"/>
    </source>
</evidence>
<dbReference type="EMBL" id="KQ414731">
    <property type="protein sequence ID" value="KOC62364.1"/>
    <property type="molecule type" value="Genomic_DNA"/>
</dbReference>
<evidence type="ECO:0000313" key="3">
    <source>
        <dbReference type="EMBL" id="KOC62364.1"/>
    </source>
</evidence>
<sequence length="77" mass="8160">MKLLKIRLFFFVLLCTMASVMSINFQPSMAAPHHGKGVGCHGRRPGPPYGENGGNNATNGDTNGGNTNGQNGETEQI</sequence>
<proteinExistence type="predicted"/>
<keyword evidence="2" id="KW-0732">Signal</keyword>
<name>A0A0L7QUZ1_9HYME</name>